<dbReference type="InterPro" id="IPR013320">
    <property type="entry name" value="ConA-like_dom_sf"/>
</dbReference>
<keyword evidence="3" id="KW-1185">Reference proteome</keyword>
<organism evidence="2 3">
    <name type="scientific">Cercophora newfieldiana</name>
    <dbReference type="NCBI Taxonomy" id="92897"/>
    <lineage>
        <taxon>Eukaryota</taxon>
        <taxon>Fungi</taxon>
        <taxon>Dikarya</taxon>
        <taxon>Ascomycota</taxon>
        <taxon>Pezizomycotina</taxon>
        <taxon>Sordariomycetes</taxon>
        <taxon>Sordariomycetidae</taxon>
        <taxon>Sordariales</taxon>
        <taxon>Lasiosphaeriaceae</taxon>
        <taxon>Cercophora</taxon>
    </lineage>
</organism>
<protein>
    <submittedName>
        <fullName evidence="2">Concanavalin A-like lectin/glucanase domain-containing protein</fullName>
    </submittedName>
</protein>
<accession>A0AA39Y397</accession>
<gene>
    <name evidence="2" type="ORF">B0T16DRAFT_513010</name>
</gene>
<feature type="signal peptide" evidence="1">
    <location>
        <begin position="1"/>
        <end position="19"/>
    </location>
</feature>
<dbReference type="PANTHER" id="PTHR10963">
    <property type="entry name" value="GLYCOSYL HYDROLASE-RELATED"/>
    <property type="match status" value="1"/>
</dbReference>
<dbReference type="Proteomes" id="UP001174936">
    <property type="component" value="Unassembled WGS sequence"/>
</dbReference>
<dbReference type="AlphaFoldDB" id="A0AA39Y397"/>
<keyword evidence="1" id="KW-0732">Signal</keyword>
<comment type="caution">
    <text evidence="2">The sequence shown here is derived from an EMBL/GenBank/DDBJ whole genome shotgun (WGS) entry which is preliminary data.</text>
</comment>
<dbReference type="EMBL" id="JAULSV010000005">
    <property type="protein sequence ID" value="KAK0643725.1"/>
    <property type="molecule type" value="Genomic_DNA"/>
</dbReference>
<feature type="chain" id="PRO_5041216321" evidence="1">
    <location>
        <begin position="20"/>
        <end position="262"/>
    </location>
</feature>
<sequence length="262" mass="28661">MTLAIKYMFLLLTATLTSAWTAPEYDGFSLVWSEDFAGADDAILPNQKVWNIIDADLDVNAELEVSESRCWSSGRIESKYSFTPEAGKRTVVEAYIRFGNNSADTKQGIRHGVQWPGCGELDILEILNSQSIGRGTAHCDVPQKGRCNEPVGLNSSVVVMNQGWCVPRLIPTRPRMGRSVQPTHVITWHMNEKQFHRVTGDQIGDSGVWSTLAQTPMFFILNVAVSGTLPGNPNGKTKDGYGAMMEVGYVARGTEHLAPGGS</sequence>
<name>A0AA39Y397_9PEZI</name>
<proteinExistence type="predicted"/>
<dbReference type="PANTHER" id="PTHR10963:SF60">
    <property type="entry name" value="GRAM-NEGATIVE BACTERIA-BINDING PROTEIN 1-RELATED"/>
    <property type="match status" value="1"/>
</dbReference>
<evidence type="ECO:0000256" key="1">
    <source>
        <dbReference type="SAM" id="SignalP"/>
    </source>
</evidence>
<evidence type="ECO:0000313" key="3">
    <source>
        <dbReference type="Proteomes" id="UP001174936"/>
    </source>
</evidence>
<reference evidence="2" key="1">
    <citation type="submission" date="2023-06" db="EMBL/GenBank/DDBJ databases">
        <title>Genome-scale phylogeny and comparative genomics of the fungal order Sordariales.</title>
        <authorList>
            <consortium name="Lawrence Berkeley National Laboratory"/>
            <person name="Hensen N."/>
            <person name="Bonometti L."/>
            <person name="Westerberg I."/>
            <person name="Brannstrom I.O."/>
            <person name="Guillou S."/>
            <person name="Cros-Aarteil S."/>
            <person name="Calhoun S."/>
            <person name="Haridas S."/>
            <person name="Kuo A."/>
            <person name="Mondo S."/>
            <person name="Pangilinan J."/>
            <person name="Riley R."/>
            <person name="Labutti K."/>
            <person name="Andreopoulos B."/>
            <person name="Lipzen A."/>
            <person name="Chen C."/>
            <person name="Yanf M."/>
            <person name="Daum C."/>
            <person name="Ng V."/>
            <person name="Clum A."/>
            <person name="Steindorff A."/>
            <person name="Ohm R."/>
            <person name="Martin F."/>
            <person name="Silar P."/>
            <person name="Natvig D."/>
            <person name="Lalanne C."/>
            <person name="Gautier V."/>
            <person name="Ament-Velasquez S.L."/>
            <person name="Kruys A."/>
            <person name="Hutchinson M.I."/>
            <person name="Powell A.J."/>
            <person name="Barry K."/>
            <person name="Miller A.N."/>
            <person name="Grigoriev I.V."/>
            <person name="Debuchy R."/>
            <person name="Gladieux P."/>
            <person name="Thoren M.H."/>
            <person name="Johannesson H."/>
        </authorList>
    </citation>
    <scope>NUCLEOTIDE SEQUENCE</scope>
    <source>
        <strain evidence="2">SMH2532-1</strain>
    </source>
</reference>
<dbReference type="InterPro" id="IPR050546">
    <property type="entry name" value="Glycosyl_Hydrlase_16"/>
</dbReference>
<dbReference type="Gene3D" id="2.60.120.200">
    <property type="match status" value="1"/>
</dbReference>
<dbReference type="SUPFAM" id="SSF49899">
    <property type="entry name" value="Concanavalin A-like lectins/glucanases"/>
    <property type="match status" value="1"/>
</dbReference>
<evidence type="ECO:0000313" key="2">
    <source>
        <dbReference type="EMBL" id="KAK0643725.1"/>
    </source>
</evidence>